<dbReference type="AlphaFoldDB" id="A0A1V9EYZ4"/>
<dbReference type="GO" id="GO:0070181">
    <property type="term" value="F:small ribosomal subunit rRNA binding"/>
    <property type="evidence" value="ECO:0007669"/>
    <property type="project" value="TreeGrafter"/>
</dbReference>
<evidence type="ECO:0000256" key="5">
    <source>
        <dbReference type="ARBA" id="ARBA00035294"/>
    </source>
</evidence>
<proteinExistence type="inferred from homology"/>
<evidence type="ECO:0000256" key="4">
    <source>
        <dbReference type="ARBA" id="ARBA00035104"/>
    </source>
</evidence>
<dbReference type="PANTHER" id="PTHR21011:SF1">
    <property type="entry name" value="SMALL RIBOSOMAL SUBUNIT PROTEIN BS6M"/>
    <property type="match status" value="1"/>
</dbReference>
<dbReference type="SUPFAM" id="SSF54995">
    <property type="entry name" value="Ribosomal protein S6"/>
    <property type="match status" value="1"/>
</dbReference>
<dbReference type="RefSeq" id="WP_081198475.1">
    <property type="nucleotide sequence ID" value="NZ_FOCZ01000014.1"/>
</dbReference>
<dbReference type="InterPro" id="IPR020814">
    <property type="entry name" value="Ribosomal_S6_plastid/chlpt"/>
</dbReference>
<comment type="function">
    <text evidence="4 6">Binds together with bS18 to 16S ribosomal RNA.</text>
</comment>
<evidence type="ECO:0000313" key="7">
    <source>
        <dbReference type="EMBL" id="OQP51256.1"/>
    </source>
</evidence>
<reference evidence="8" key="1">
    <citation type="submission" date="2016-04" db="EMBL/GenBank/DDBJ databases">
        <authorList>
            <person name="Chen L."/>
            <person name="Zhuang W."/>
            <person name="Wang G."/>
        </authorList>
    </citation>
    <scope>NUCLEOTIDE SEQUENCE [LARGE SCALE GENOMIC DNA]</scope>
    <source>
        <strain evidence="8">17621</strain>
    </source>
</reference>
<dbReference type="GO" id="GO:0005840">
    <property type="term" value="C:ribosome"/>
    <property type="evidence" value="ECO:0007669"/>
    <property type="project" value="UniProtKB-KW"/>
</dbReference>
<keyword evidence="6" id="KW-0694">RNA-binding</keyword>
<dbReference type="NCBIfam" id="TIGR00166">
    <property type="entry name" value="S6"/>
    <property type="match status" value="1"/>
</dbReference>
<evidence type="ECO:0000313" key="8">
    <source>
        <dbReference type="Proteomes" id="UP000192610"/>
    </source>
</evidence>
<dbReference type="GO" id="GO:0006412">
    <property type="term" value="P:translation"/>
    <property type="evidence" value="ECO:0007669"/>
    <property type="project" value="UniProtKB-UniRule"/>
</dbReference>
<dbReference type="GO" id="GO:1990904">
    <property type="term" value="C:ribonucleoprotein complex"/>
    <property type="evidence" value="ECO:0007669"/>
    <property type="project" value="UniProtKB-KW"/>
</dbReference>
<dbReference type="EMBL" id="LVXG01000011">
    <property type="protein sequence ID" value="OQP51256.1"/>
    <property type="molecule type" value="Genomic_DNA"/>
</dbReference>
<dbReference type="PANTHER" id="PTHR21011">
    <property type="entry name" value="MITOCHONDRIAL 28S RIBOSOMAL PROTEIN S6"/>
    <property type="match status" value="1"/>
</dbReference>
<dbReference type="InterPro" id="IPR014717">
    <property type="entry name" value="Transl_elong_EF1B/ribsomal_bS6"/>
</dbReference>
<evidence type="ECO:0000256" key="1">
    <source>
        <dbReference type="ARBA" id="ARBA00009512"/>
    </source>
</evidence>
<protein>
    <recommendedName>
        <fullName evidence="5 6">Small ribosomal subunit protein bS6</fullName>
    </recommendedName>
</protein>
<dbReference type="Pfam" id="PF01250">
    <property type="entry name" value="Ribosomal_S6"/>
    <property type="match status" value="1"/>
</dbReference>
<dbReference type="InterPro" id="IPR035980">
    <property type="entry name" value="Ribosomal_bS6_sf"/>
</dbReference>
<keyword evidence="2 6" id="KW-0689">Ribosomal protein</keyword>
<organism evidence="7 8">
    <name type="scientific">Niastella yeongjuensis</name>
    <dbReference type="NCBI Taxonomy" id="354355"/>
    <lineage>
        <taxon>Bacteria</taxon>
        <taxon>Pseudomonadati</taxon>
        <taxon>Bacteroidota</taxon>
        <taxon>Chitinophagia</taxon>
        <taxon>Chitinophagales</taxon>
        <taxon>Chitinophagaceae</taxon>
        <taxon>Niastella</taxon>
    </lineage>
</organism>
<comment type="similarity">
    <text evidence="1 6">Belongs to the bacterial ribosomal protein bS6 family.</text>
</comment>
<dbReference type="HAMAP" id="MF_00360">
    <property type="entry name" value="Ribosomal_bS6"/>
    <property type="match status" value="1"/>
</dbReference>
<keyword evidence="8" id="KW-1185">Reference proteome</keyword>
<dbReference type="STRING" id="354355.SAMN05660816_05727"/>
<dbReference type="Proteomes" id="UP000192610">
    <property type="component" value="Unassembled WGS sequence"/>
</dbReference>
<dbReference type="GO" id="GO:0003735">
    <property type="term" value="F:structural constituent of ribosome"/>
    <property type="evidence" value="ECO:0007669"/>
    <property type="project" value="InterPro"/>
</dbReference>
<evidence type="ECO:0000256" key="6">
    <source>
        <dbReference type="HAMAP-Rule" id="MF_00360"/>
    </source>
</evidence>
<dbReference type="GO" id="GO:0005737">
    <property type="term" value="C:cytoplasm"/>
    <property type="evidence" value="ECO:0007669"/>
    <property type="project" value="UniProtKB-ARBA"/>
</dbReference>
<comment type="caution">
    <text evidence="7">The sequence shown here is derived from an EMBL/GenBank/DDBJ whole genome shotgun (WGS) entry which is preliminary data.</text>
</comment>
<dbReference type="CDD" id="cd00473">
    <property type="entry name" value="bS6"/>
    <property type="match status" value="1"/>
</dbReference>
<dbReference type="OrthoDB" id="9812702at2"/>
<evidence type="ECO:0000256" key="3">
    <source>
        <dbReference type="ARBA" id="ARBA00023274"/>
    </source>
</evidence>
<evidence type="ECO:0000256" key="2">
    <source>
        <dbReference type="ARBA" id="ARBA00022980"/>
    </source>
</evidence>
<keyword evidence="3 6" id="KW-0687">Ribonucleoprotein</keyword>
<dbReference type="InterPro" id="IPR000529">
    <property type="entry name" value="Ribosomal_bS6"/>
</dbReference>
<keyword evidence="6" id="KW-0699">rRNA-binding</keyword>
<gene>
    <name evidence="6" type="primary">rpsF</name>
    <name evidence="7" type="ORF">A4H97_27130</name>
</gene>
<accession>A0A1V9EYZ4</accession>
<dbReference type="Gene3D" id="3.30.70.60">
    <property type="match status" value="1"/>
</dbReference>
<name>A0A1V9EYZ4_9BACT</name>
<sequence length="117" mass="13450">MNNYELMVIFTPVLSDDDFKASQKKYTDFIKSIGGEIVHENPWGLKSLAYPIQKKTTGLYWVMEYKAPSSLNEQLKIQLLRDDNVLRHMFTVLDKYAVEYNGKKRSGVPTGTEKVEG</sequence>